<dbReference type="SUPFAM" id="SSF57850">
    <property type="entry name" value="RING/U-box"/>
    <property type="match status" value="1"/>
</dbReference>
<evidence type="ECO:0000259" key="3">
    <source>
        <dbReference type="PROSITE" id="PS50089"/>
    </source>
</evidence>
<keyword evidence="2" id="KW-0472">Membrane</keyword>
<dbReference type="GO" id="GO:0008270">
    <property type="term" value="F:zinc ion binding"/>
    <property type="evidence" value="ECO:0007669"/>
    <property type="project" value="UniProtKB-KW"/>
</dbReference>
<evidence type="ECO:0000256" key="1">
    <source>
        <dbReference type="PROSITE-ProRule" id="PRU00175"/>
    </source>
</evidence>
<comment type="caution">
    <text evidence="4">The sequence shown here is derived from an EMBL/GenBank/DDBJ whole genome shotgun (WGS) entry which is preliminary data.</text>
</comment>
<accession>A0AAP0R773</accession>
<dbReference type="InterPro" id="IPR013083">
    <property type="entry name" value="Znf_RING/FYVE/PHD"/>
</dbReference>
<keyword evidence="1" id="KW-0862">Zinc</keyword>
<reference evidence="4 5" key="1">
    <citation type="journal article" date="2024" name="Plant J.">
        <title>Genome sequences and population genomics reveal climatic adaptation and genomic divergence between two closely related sweetgum species.</title>
        <authorList>
            <person name="Xu W.Q."/>
            <person name="Ren C.Q."/>
            <person name="Zhang X.Y."/>
            <person name="Comes H.P."/>
            <person name="Liu X.H."/>
            <person name="Li Y.G."/>
            <person name="Kettle C.J."/>
            <person name="Jalonen R."/>
            <person name="Gaisberger H."/>
            <person name="Ma Y.Z."/>
            <person name="Qiu Y.X."/>
        </authorList>
    </citation>
    <scope>NUCLEOTIDE SEQUENCE [LARGE SCALE GENOMIC DNA]</scope>
    <source>
        <strain evidence="4">Hangzhou</strain>
    </source>
</reference>
<gene>
    <name evidence="4" type="ORF">L1049_003043</name>
</gene>
<evidence type="ECO:0000313" key="5">
    <source>
        <dbReference type="Proteomes" id="UP001415857"/>
    </source>
</evidence>
<dbReference type="PROSITE" id="PS50089">
    <property type="entry name" value="ZF_RING_2"/>
    <property type="match status" value="1"/>
</dbReference>
<keyword evidence="2" id="KW-0812">Transmembrane</keyword>
<feature type="transmembrane region" description="Helical" evidence="2">
    <location>
        <begin position="12"/>
        <end position="34"/>
    </location>
</feature>
<dbReference type="InterPro" id="IPR001841">
    <property type="entry name" value="Znf_RING"/>
</dbReference>
<name>A0AAP0R773_LIQFO</name>
<organism evidence="4 5">
    <name type="scientific">Liquidambar formosana</name>
    <name type="common">Formosan gum</name>
    <dbReference type="NCBI Taxonomy" id="63359"/>
    <lineage>
        <taxon>Eukaryota</taxon>
        <taxon>Viridiplantae</taxon>
        <taxon>Streptophyta</taxon>
        <taxon>Embryophyta</taxon>
        <taxon>Tracheophyta</taxon>
        <taxon>Spermatophyta</taxon>
        <taxon>Magnoliopsida</taxon>
        <taxon>eudicotyledons</taxon>
        <taxon>Gunneridae</taxon>
        <taxon>Pentapetalae</taxon>
        <taxon>Saxifragales</taxon>
        <taxon>Altingiaceae</taxon>
        <taxon>Liquidambar</taxon>
    </lineage>
</organism>
<keyword evidence="1" id="KW-0479">Metal-binding</keyword>
<dbReference type="Proteomes" id="UP001415857">
    <property type="component" value="Unassembled WGS sequence"/>
</dbReference>
<dbReference type="PANTHER" id="PTHR47662:SF1">
    <property type="entry name" value="RING-TYPE DOMAIN-CONTAINING PROTEIN"/>
    <property type="match status" value="1"/>
</dbReference>
<sequence>MASLSEFFSHLYTMTLIFFTLLLIEVAILVHSLTGSVCNSGKRRITTTQFLELIEQKNPTITYGSGLGPDHVECTVCLSKFEEGEEIRELQCNHTFHKDCLDRWLQQDYYANCPLCRREVLPAEIMSSYRLQDENEFGGSDEEMIFFLSAIHGGGVGGVDPVIIKRWYSA</sequence>
<dbReference type="EMBL" id="JBBPBK010000013">
    <property type="protein sequence ID" value="KAK9272667.1"/>
    <property type="molecule type" value="Genomic_DNA"/>
</dbReference>
<dbReference type="Gene3D" id="3.30.40.10">
    <property type="entry name" value="Zinc/RING finger domain, C3HC4 (zinc finger)"/>
    <property type="match status" value="1"/>
</dbReference>
<feature type="domain" description="RING-type" evidence="3">
    <location>
        <begin position="74"/>
        <end position="117"/>
    </location>
</feature>
<dbReference type="AlphaFoldDB" id="A0AAP0R773"/>
<keyword evidence="2" id="KW-1133">Transmembrane helix</keyword>
<keyword evidence="1" id="KW-0863">Zinc-finger</keyword>
<dbReference type="Pfam" id="PF13639">
    <property type="entry name" value="zf-RING_2"/>
    <property type="match status" value="1"/>
</dbReference>
<dbReference type="SMART" id="SM00184">
    <property type="entry name" value="RING"/>
    <property type="match status" value="1"/>
</dbReference>
<protein>
    <recommendedName>
        <fullName evidence="3">RING-type domain-containing protein</fullName>
    </recommendedName>
</protein>
<keyword evidence="5" id="KW-1185">Reference proteome</keyword>
<evidence type="ECO:0000256" key="2">
    <source>
        <dbReference type="SAM" id="Phobius"/>
    </source>
</evidence>
<evidence type="ECO:0000313" key="4">
    <source>
        <dbReference type="EMBL" id="KAK9272667.1"/>
    </source>
</evidence>
<proteinExistence type="predicted"/>
<dbReference type="PANTHER" id="PTHR47662">
    <property type="entry name" value="RING-TYPE DOMAIN-CONTAINING PROTEIN"/>
    <property type="match status" value="1"/>
</dbReference>